<evidence type="ECO:0000313" key="2">
    <source>
        <dbReference type="Proteomes" id="UP000647017"/>
    </source>
</evidence>
<name>A0ABQ4HYN3_9ACTN</name>
<comment type="caution">
    <text evidence="1">The sequence shown here is derived from an EMBL/GenBank/DDBJ whole genome shotgun (WGS) entry which is preliminary data.</text>
</comment>
<protein>
    <submittedName>
        <fullName evidence="1">Uncharacterized protein</fullName>
    </submittedName>
</protein>
<keyword evidence="2" id="KW-1185">Reference proteome</keyword>
<dbReference type="Proteomes" id="UP000647017">
    <property type="component" value="Unassembled WGS sequence"/>
</dbReference>
<evidence type="ECO:0000313" key="1">
    <source>
        <dbReference type="EMBL" id="GIJ10757.1"/>
    </source>
</evidence>
<dbReference type="RefSeq" id="WP_204009464.1">
    <property type="nucleotide sequence ID" value="NZ_BOOZ01000024.1"/>
</dbReference>
<gene>
    <name evidence="1" type="ORF">Van01_39710</name>
</gene>
<proteinExistence type="predicted"/>
<organism evidence="1 2">
    <name type="scientific">Micromonospora andamanensis</name>
    <dbReference type="NCBI Taxonomy" id="1287068"/>
    <lineage>
        <taxon>Bacteria</taxon>
        <taxon>Bacillati</taxon>
        <taxon>Actinomycetota</taxon>
        <taxon>Actinomycetes</taxon>
        <taxon>Micromonosporales</taxon>
        <taxon>Micromonosporaceae</taxon>
        <taxon>Micromonospora</taxon>
    </lineage>
</organism>
<reference evidence="1 2" key="1">
    <citation type="submission" date="2021-01" db="EMBL/GenBank/DDBJ databases">
        <title>Whole genome shotgun sequence of Verrucosispora andamanensis NBRC 109075.</title>
        <authorList>
            <person name="Komaki H."/>
            <person name="Tamura T."/>
        </authorList>
    </citation>
    <scope>NUCLEOTIDE SEQUENCE [LARGE SCALE GENOMIC DNA]</scope>
    <source>
        <strain evidence="1 2">NBRC 109075</strain>
    </source>
</reference>
<accession>A0ABQ4HYN3</accession>
<dbReference type="EMBL" id="BOOZ01000024">
    <property type="protein sequence ID" value="GIJ10757.1"/>
    <property type="molecule type" value="Genomic_DNA"/>
</dbReference>
<sequence>MARRARPRPRRGRQTVKSRLAPCIYRAEPTLPDPTDADHPLCVCGLAYRHVRHTLPDTSEAQAEHLRRIGDDR</sequence>